<evidence type="ECO:0000256" key="1">
    <source>
        <dbReference type="SAM" id="MobiDB-lite"/>
    </source>
</evidence>
<feature type="compositionally biased region" description="Basic and acidic residues" evidence="1">
    <location>
        <begin position="187"/>
        <end position="198"/>
    </location>
</feature>
<feature type="compositionally biased region" description="Basic and acidic residues" evidence="1">
    <location>
        <begin position="129"/>
        <end position="144"/>
    </location>
</feature>
<feature type="compositionally biased region" description="Low complexity" evidence="1">
    <location>
        <begin position="17"/>
        <end position="36"/>
    </location>
</feature>
<evidence type="ECO:0000313" key="3">
    <source>
        <dbReference type="EMBL" id="KJX95215.1"/>
    </source>
</evidence>
<name>A0A0F4GG78_9PEZI</name>
<dbReference type="Proteomes" id="UP000033647">
    <property type="component" value="Unassembled WGS sequence"/>
</dbReference>
<feature type="compositionally biased region" description="Low complexity" evidence="1">
    <location>
        <begin position="159"/>
        <end position="180"/>
    </location>
</feature>
<feature type="region of interest" description="Disordered" evidence="1">
    <location>
        <begin position="1"/>
        <end position="73"/>
    </location>
</feature>
<dbReference type="InterPro" id="IPR001202">
    <property type="entry name" value="WW_dom"/>
</dbReference>
<dbReference type="EMBL" id="LAFY01004088">
    <property type="protein sequence ID" value="KJX95215.1"/>
    <property type="molecule type" value="Genomic_DNA"/>
</dbReference>
<dbReference type="SMART" id="SM00456">
    <property type="entry name" value="WW"/>
    <property type="match status" value="1"/>
</dbReference>
<sequence length="346" mass="36842">MAGSEIPNEPPPSYTQATGSSTTSAPGSSSNPTASTHDSHLNVPGASSSSSIPDAYRRSMELEARPLPEGWVRTLDPESGHQFYVDTRATPPRSIWDHPYDDEQYLATLSGAERERIEQENMTSYLGNGKHDPSMEDIIHGHSDLEDEGGDHKYKPKFSGAPVAGGAAAGSAAASSSTSADLPPRPTDGKSKGKDGRSFGRKFKDKVTGTTHEERSVARAKREEEEQKMYEQHLRIREAMQKAMRTGESQYLGKDRNGEDVWLQPPPRGQMAYGGGFGGGGMMGYPGGRVYNPYMAAGPYAPGGIYSRPVGPYGRRGYGGGMGGMGMPMALGGGLLAGGLLGGMMF</sequence>
<feature type="domain" description="WW" evidence="2">
    <location>
        <begin position="66"/>
        <end position="101"/>
    </location>
</feature>
<reference evidence="3 4" key="1">
    <citation type="submission" date="2015-03" db="EMBL/GenBank/DDBJ databases">
        <title>RNA-seq based gene annotation and comparative genomics of four Zymoseptoria species reveal species-specific pathogenicity related genes and transposable element activity.</title>
        <authorList>
            <person name="Grandaubert J."/>
            <person name="Bhattacharyya A."/>
            <person name="Stukenbrock E.H."/>
        </authorList>
    </citation>
    <scope>NUCLEOTIDE SEQUENCE [LARGE SCALE GENOMIC DNA]</scope>
    <source>
        <strain evidence="3 4">Zb18110</strain>
    </source>
</reference>
<keyword evidence="4" id="KW-1185">Reference proteome</keyword>
<organism evidence="3 4">
    <name type="scientific">Zymoseptoria brevis</name>
    <dbReference type="NCBI Taxonomy" id="1047168"/>
    <lineage>
        <taxon>Eukaryota</taxon>
        <taxon>Fungi</taxon>
        <taxon>Dikarya</taxon>
        <taxon>Ascomycota</taxon>
        <taxon>Pezizomycotina</taxon>
        <taxon>Dothideomycetes</taxon>
        <taxon>Dothideomycetidae</taxon>
        <taxon>Mycosphaerellales</taxon>
        <taxon>Mycosphaerellaceae</taxon>
        <taxon>Zymoseptoria</taxon>
    </lineage>
</organism>
<dbReference type="AlphaFoldDB" id="A0A0F4GG78"/>
<proteinExistence type="predicted"/>
<evidence type="ECO:0000313" key="4">
    <source>
        <dbReference type="Proteomes" id="UP000033647"/>
    </source>
</evidence>
<dbReference type="OrthoDB" id="2367685at2759"/>
<comment type="caution">
    <text evidence="3">The sequence shown here is derived from an EMBL/GenBank/DDBJ whole genome shotgun (WGS) entry which is preliminary data.</text>
</comment>
<gene>
    <name evidence="3" type="ORF">TI39_contig4128g00013</name>
</gene>
<feature type="compositionally biased region" description="Basic and acidic residues" evidence="1">
    <location>
        <begin position="55"/>
        <end position="66"/>
    </location>
</feature>
<protein>
    <recommendedName>
        <fullName evidence="2">WW domain-containing protein</fullName>
    </recommendedName>
</protein>
<dbReference type="STRING" id="1047168.A0A0F4GG78"/>
<feature type="compositionally biased region" description="Basic and acidic residues" evidence="1">
    <location>
        <begin position="205"/>
        <end position="228"/>
    </location>
</feature>
<feature type="region of interest" description="Disordered" evidence="1">
    <location>
        <begin position="124"/>
        <end position="228"/>
    </location>
</feature>
<dbReference type="InterPro" id="IPR036020">
    <property type="entry name" value="WW_dom_sf"/>
</dbReference>
<dbReference type="SUPFAM" id="SSF51045">
    <property type="entry name" value="WW domain"/>
    <property type="match status" value="1"/>
</dbReference>
<dbReference type="Gene3D" id="2.20.70.10">
    <property type="match status" value="1"/>
</dbReference>
<evidence type="ECO:0000259" key="2">
    <source>
        <dbReference type="SMART" id="SM00456"/>
    </source>
</evidence>
<accession>A0A0F4GG78</accession>